<feature type="repeat" description="ANK" evidence="3">
    <location>
        <begin position="175"/>
        <end position="207"/>
    </location>
</feature>
<dbReference type="Pfam" id="PF00023">
    <property type="entry name" value="Ank"/>
    <property type="match status" value="1"/>
</dbReference>
<evidence type="ECO:0000256" key="2">
    <source>
        <dbReference type="ARBA" id="ARBA00023043"/>
    </source>
</evidence>
<reference evidence="5" key="1">
    <citation type="submission" date="2023-08" db="EMBL/GenBank/DDBJ databases">
        <title>Black Yeasts Isolated from many extreme environments.</title>
        <authorList>
            <person name="Coleine C."/>
            <person name="Stajich J.E."/>
            <person name="Selbmann L."/>
        </authorList>
    </citation>
    <scope>NUCLEOTIDE SEQUENCE</scope>
    <source>
        <strain evidence="5">CCFEE 5810</strain>
    </source>
</reference>
<evidence type="ECO:0000256" key="1">
    <source>
        <dbReference type="ARBA" id="ARBA00022737"/>
    </source>
</evidence>
<dbReference type="AlphaFoldDB" id="A0AAN7WCK6"/>
<keyword evidence="1" id="KW-0677">Repeat</keyword>
<feature type="repeat" description="ANK" evidence="3">
    <location>
        <begin position="209"/>
        <end position="241"/>
    </location>
</feature>
<evidence type="ECO:0000256" key="3">
    <source>
        <dbReference type="PROSITE-ProRule" id="PRU00023"/>
    </source>
</evidence>
<dbReference type="PROSITE" id="PS50088">
    <property type="entry name" value="ANK_REPEAT"/>
    <property type="match status" value="3"/>
</dbReference>
<proteinExistence type="predicted"/>
<evidence type="ECO:0000313" key="6">
    <source>
        <dbReference type="Proteomes" id="UP001310594"/>
    </source>
</evidence>
<evidence type="ECO:0000256" key="4">
    <source>
        <dbReference type="SAM" id="MobiDB-lite"/>
    </source>
</evidence>
<gene>
    <name evidence="5" type="ORF">LTR97_001597</name>
</gene>
<name>A0AAN7WCK6_9PEZI</name>
<accession>A0AAN7WCK6</accession>
<feature type="repeat" description="ANK" evidence="3">
    <location>
        <begin position="308"/>
        <end position="340"/>
    </location>
</feature>
<dbReference type="InterPro" id="IPR036770">
    <property type="entry name" value="Ankyrin_rpt-contain_sf"/>
</dbReference>
<comment type="caution">
    <text evidence="5">The sequence shown here is derived from an EMBL/GenBank/DDBJ whole genome shotgun (WGS) entry which is preliminary data.</text>
</comment>
<dbReference type="SMART" id="SM00248">
    <property type="entry name" value="ANK"/>
    <property type="match status" value="6"/>
</dbReference>
<keyword evidence="2 3" id="KW-0040">ANK repeat</keyword>
<dbReference type="Pfam" id="PF12796">
    <property type="entry name" value="Ank_2"/>
    <property type="match status" value="2"/>
</dbReference>
<evidence type="ECO:0000313" key="5">
    <source>
        <dbReference type="EMBL" id="KAK5706607.1"/>
    </source>
</evidence>
<protein>
    <submittedName>
        <fullName evidence="5">Uncharacterized protein</fullName>
    </submittedName>
</protein>
<sequence length="371" mass="40285">MACVADISAWQLPFGRSRNMGYDTMSAWSNRSFTFNDKIQQRGGVWTGTIPWNSTPGRTISQDDYKPPRSPVELPAAPLFRNATASWSPPASPTVRSRSCTLSPPGSPRVDSALCSPVMAPLTAKEKRQLGEKLYSAACAGDAEHVKLLLSLGAPVNSSSLVKGLYESFKPAKSGMLSPLAGAAGHGQMDMVELLLAEGAELNPHVNHSSSSPLHEAIRGDDIDLAHYLLELGSDVNNLNAYNTTALMYAVKYSSAEMVKLVLSYRPDLNQVSFIGTAAVHWAVWPNRPEILALLLDAGADKDHPILDGSTLLHCAVKAEHIETVECLLKYGADPLRRNDAWQTPLQAAEEGGCKEISRMLMEAARRRHTR</sequence>
<feature type="region of interest" description="Disordered" evidence="4">
    <location>
        <begin position="46"/>
        <end position="68"/>
    </location>
</feature>
<dbReference type="Gene3D" id="1.25.40.20">
    <property type="entry name" value="Ankyrin repeat-containing domain"/>
    <property type="match status" value="1"/>
</dbReference>
<dbReference type="SUPFAM" id="SSF48403">
    <property type="entry name" value="Ankyrin repeat"/>
    <property type="match status" value="1"/>
</dbReference>
<dbReference type="Proteomes" id="UP001310594">
    <property type="component" value="Unassembled WGS sequence"/>
</dbReference>
<dbReference type="InterPro" id="IPR002110">
    <property type="entry name" value="Ankyrin_rpt"/>
</dbReference>
<dbReference type="EMBL" id="JAVRQU010000002">
    <property type="protein sequence ID" value="KAK5706607.1"/>
    <property type="molecule type" value="Genomic_DNA"/>
</dbReference>
<dbReference type="PANTHER" id="PTHR24171">
    <property type="entry name" value="ANKYRIN REPEAT DOMAIN-CONTAINING PROTEIN 39-RELATED"/>
    <property type="match status" value="1"/>
</dbReference>
<feature type="compositionally biased region" description="Polar residues" evidence="4">
    <location>
        <begin position="50"/>
        <end position="60"/>
    </location>
</feature>
<organism evidence="5 6">
    <name type="scientific">Elasticomyces elasticus</name>
    <dbReference type="NCBI Taxonomy" id="574655"/>
    <lineage>
        <taxon>Eukaryota</taxon>
        <taxon>Fungi</taxon>
        <taxon>Dikarya</taxon>
        <taxon>Ascomycota</taxon>
        <taxon>Pezizomycotina</taxon>
        <taxon>Dothideomycetes</taxon>
        <taxon>Dothideomycetidae</taxon>
        <taxon>Mycosphaerellales</taxon>
        <taxon>Teratosphaeriaceae</taxon>
        <taxon>Elasticomyces</taxon>
    </lineage>
</organism>
<dbReference type="PROSITE" id="PS50297">
    <property type="entry name" value="ANK_REP_REGION"/>
    <property type="match status" value="3"/>
</dbReference>